<comment type="caution">
    <text evidence="2">The sequence shown here is derived from an EMBL/GenBank/DDBJ whole genome shotgun (WGS) entry which is preliminary data.</text>
</comment>
<evidence type="ECO:0000313" key="2">
    <source>
        <dbReference type="EMBL" id="PIL22065.1"/>
    </source>
</evidence>
<dbReference type="OrthoDB" id="580741at2"/>
<dbReference type="RefSeq" id="WP_099909194.1">
    <property type="nucleotide sequence ID" value="NZ_AWWI01000016.1"/>
</dbReference>
<name>A0A2G8RKG9_9RHOB</name>
<accession>A0A2G8RKG9</accession>
<dbReference type="EMBL" id="AWWI01000016">
    <property type="protein sequence ID" value="PIL22065.1"/>
    <property type="molecule type" value="Genomic_DNA"/>
</dbReference>
<protein>
    <submittedName>
        <fullName evidence="2">Uncharacterized protein</fullName>
    </submittedName>
</protein>
<sequence length="1237" mass="129620">MTYATGSDGLSFLDPMKDLGDGLYAFSIAGPMWLYVLTMAPPQAGAALTFDRFWQTGVGWCLFTPVDLAQVDIPAFATEARRKLPPIVPQTGNANAFVWLRAAGDFDNKMFMQWIPGSKPREGTGGCSASFDCDRFSIALNAQIGASGALSFLLNDKGGGAPASMTLLCDTANVSVTVDGLVQTAGYPVNPRKWDDTAWVCQIAFDGPQTGSLAMPLALDLGTLADQFGLETVYQYNSAHIADGAPRSDDLHILRMPLFAPKAPAPTDQKGLCAFNVLLNPYRPHRPEAAGLRIDRAGRMLGGTEAAGPSNQASQVANARALVSPYGAAVNGAVVALTPADPLEEGLPFDAYIGGGFAYSPPLAAVPGDAAPTPMSPAGVFLPSMETPGEQRTRATAQAPLARPIDMMPGLFALDFVRLAEGDRINFEPQHPAYIPPPDSAPVQGGLTTSYVSVRKGPATTGRAYFGQSRTANLFLPDETAAEGFLFAALAQLSPLEKTPAFPMLFVGAVFLEHPGRGPINPDVTAALIGRLDQKALGPKRHSRLLDAPNGAKVILPTALSVRERMNGSDTHPVITPQGYIVNVNANGIFTDVTLGVGTGTAISPNALRFDGTGDPKKVAPAVSTLLTRENLFLVASKVDPAWNFQNRIEVAGFEFAVALDGVCGGIETGSRPSILIIKLDPVRTLREMALDPTSWTDGGAYVDDVDGIVARLAALFAAADPEKAVVGEDPFTAFRGLLDNAAWTGVIAFDTPIDGNGMPPDLQMLLGGIPGQLVAHHVGIQTSKVTAAKVAQSSVFGVINYHRDASSDTDGPPPEDPQYEVAELVAQIGNSAIVQLHVTVDLIVKTLLGRDVVLPVTQENPKGDTLSIKGRYQVHGDIGRVIFVSENAFVFSPVVSGDGTVRIVESIRITHASLVPVTAGEAGQSRVEDADVTHVAANFTLDGELFFDADPFAGSGGLDLFSYGTPLPVAGGKEHGLAFSGLTVSIDFDLDAQGAMIASSKQVLLHETTLTPKATPTAVRPHSLLGSLPMQLTAFEVADPATKTRVAGRAKAVNVLELMAPRPADDGPSGDGDARSAASPFTTNTPTYGLTYNISLGSLGSLSDAHAGMSAALTIAWGPSPTVPDSDAACVMVALPSLSAGYQGFDLQGFISTKFQTANLLKVAMDDGRNVYAMSFDNVQLAVFGFGLPPGVMIDFVLFSGNSADAQAKVTDASSIGWMLSATTDKGTEAQDEHGQ</sequence>
<organism evidence="2 3">
    <name type="scientific">Puniceibacterium antarcticum</name>
    <dbReference type="NCBI Taxonomy" id="1206336"/>
    <lineage>
        <taxon>Bacteria</taxon>
        <taxon>Pseudomonadati</taxon>
        <taxon>Pseudomonadota</taxon>
        <taxon>Alphaproteobacteria</taxon>
        <taxon>Rhodobacterales</taxon>
        <taxon>Paracoccaceae</taxon>
        <taxon>Puniceibacterium</taxon>
    </lineage>
</organism>
<gene>
    <name evidence="2" type="ORF">P775_00955</name>
</gene>
<keyword evidence="3" id="KW-1185">Reference proteome</keyword>
<proteinExistence type="predicted"/>
<evidence type="ECO:0000256" key="1">
    <source>
        <dbReference type="SAM" id="MobiDB-lite"/>
    </source>
</evidence>
<dbReference type="Proteomes" id="UP000231259">
    <property type="component" value="Unassembled WGS sequence"/>
</dbReference>
<feature type="region of interest" description="Disordered" evidence="1">
    <location>
        <begin position="1061"/>
        <end position="1082"/>
    </location>
</feature>
<evidence type="ECO:0000313" key="3">
    <source>
        <dbReference type="Proteomes" id="UP000231259"/>
    </source>
</evidence>
<reference evidence="2 3" key="1">
    <citation type="submission" date="2013-09" db="EMBL/GenBank/DDBJ databases">
        <title>Genome sequencing of Phaeobacter antarcticus sp. nov. SM1211.</title>
        <authorList>
            <person name="Zhang X.-Y."/>
            <person name="Liu C."/>
            <person name="Chen X.-L."/>
            <person name="Xie B.-B."/>
            <person name="Qin Q.-L."/>
            <person name="Rong J.-C."/>
            <person name="Zhang Y.-Z."/>
        </authorList>
    </citation>
    <scope>NUCLEOTIDE SEQUENCE [LARGE SCALE GENOMIC DNA]</scope>
    <source>
        <strain evidence="2 3">SM1211</strain>
    </source>
</reference>
<dbReference type="AlphaFoldDB" id="A0A2G8RKG9"/>